<dbReference type="FunFam" id="1.10.10.10:FF:000005">
    <property type="entry name" value="Two-component system response regulator"/>
    <property type="match status" value="1"/>
</dbReference>
<dbReference type="InterPro" id="IPR006291">
    <property type="entry name" value="CusR-like"/>
</dbReference>
<dbReference type="AlphaFoldDB" id="A0A062XUK0"/>
<dbReference type="InterPro" id="IPR011006">
    <property type="entry name" value="CheY-like_superfamily"/>
</dbReference>
<dbReference type="Gene3D" id="6.10.250.690">
    <property type="match status" value="1"/>
</dbReference>
<dbReference type="SUPFAM" id="SSF52172">
    <property type="entry name" value="CheY-like"/>
    <property type="match status" value="1"/>
</dbReference>
<evidence type="ECO:0000256" key="4">
    <source>
        <dbReference type="ARBA" id="ARBA00023125"/>
    </source>
</evidence>
<proteinExistence type="predicted"/>
<dbReference type="PROSITE" id="PS50110">
    <property type="entry name" value="RESPONSE_REGULATORY"/>
    <property type="match status" value="1"/>
</dbReference>
<dbReference type="GO" id="GO:0000156">
    <property type="term" value="F:phosphorelay response regulator activity"/>
    <property type="evidence" value="ECO:0007669"/>
    <property type="project" value="TreeGrafter"/>
</dbReference>
<evidence type="ECO:0000313" key="10">
    <source>
        <dbReference type="EMBL" id="KDA54513.1"/>
    </source>
</evidence>
<sequence length="231" mass="25938">MRILVIEDDRKTAGFLRKGLTEAGFVVDVAETAEDGLFQVTSASYDAVLLDVMLPDKEGWWVLGEMRRQGLHVPVICLTARGSVPDRVKGLELGADDYVVKPFAFSELLARLRAVLRRTPEPREEVIRVADLEVDLTRHRATRAGKLLDLSAKEFALLALLARRAGQVLTRTMIAELVWDASFDFDSNVVDVAIHRLREKVDKPFAFPLIHTLRGVGYVLEPRESPEKHAR</sequence>
<reference evidence="10 11" key="1">
    <citation type="submission" date="2014-04" db="EMBL/GenBank/DDBJ databases">
        <title>The Genome Sequence of Thermoanaerobaculum aquaticum MP-01, The First Cultivated Group 23 Acidobacterium.</title>
        <authorList>
            <person name="Stamps B.W."/>
            <person name="Losey N.A."/>
            <person name="Lawson P.A."/>
            <person name="Stevenson B.S."/>
        </authorList>
    </citation>
    <scope>NUCLEOTIDE SEQUENCE [LARGE SCALE GENOMIC DNA]</scope>
    <source>
        <strain evidence="10 11">MP-01</strain>
    </source>
</reference>
<accession>A0A062XUK0</accession>
<evidence type="ECO:0000259" key="9">
    <source>
        <dbReference type="PROSITE" id="PS51755"/>
    </source>
</evidence>
<organism evidence="10 11">
    <name type="scientific">Thermoanaerobaculum aquaticum</name>
    <dbReference type="NCBI Taxonomy" id="1312852"/>
    <lineage>
        <taxon>Bacteria</taxon>
        <taxon>Pseudomonadati</taxon>
        <taxon>Acidobacteriota</taxon>
        <taxon>Thermoanaerobaculia</taxon>
        <taxon>Thermoanaerobaculales</taxon>
        <taxon>Thermoanaerobaculaceae</taxon>
        <taxon>Thermoanaerobaculum</taxon>
    </lineage>
</organism>
<dbReference type="Gene3D" id="3.40.50.2300">
    <property type="match status" value="1"/>
</dbReference>
<evidence type="ECO:0000256" key="3">
    <source>
        <dbReference type="ARBA" id="ARBA00023015"/>
    </source>
</evidence>
<dbReference type="CDD" id="cd00383">
    <property type="entry name" value="trans_reg_C"/>
    <property type="match status" value="1"/>
</dbReference>
<dbReference type="GO" id="GO:0032993">
    <property type="term" value="C:protein-DNA complex"/>
    <property type="evidence" value="ECO:0007669"/>
    <property type="project" value="TreeGrafter"/>
</dbReference>
<keyword evidence="5" id="KW-0804">Transcription</keyword>
<dbReference type="Pfam" id="PF00072">
    <property type="entry name" value="Response_reg"/>
    <property type="match status" value="1"/>
</dbReference>
<dbReference type="SMART" id="SM00448">
    <property type="entry name" value="REC"/>
    <property type="match status" value="1"/>
</dbReference>
<dbReference type="SMART" id="SM00862">
    <property type="entry name" value="Trans_reg_C"/>
    <property type="match status" value="1"/>
</dbReference>
<evidence type="ECO:0000256" key="2">
    <source>
        <dbReference type="ARBA" id="ARBA00023012"/>
    </source>
</evidence>
<dbReference type="PANTHER" id="PTHR48111">
    <property type="entry name" value="REGULATOR OF RPOS"/>
    <property type="match status" value="1"/>
</dbReference>
<feature type="domain" description="Response regulatory" evidence="8">
    <location>
        <begin position="2"/>
        <end position="116"/>
    </location>
</feature>
<gene>
    <name evidence="10" type="ORF">EG19_11115</name>
</gene>
<evidence type="ECO:0000256" key="7">
    <source>
        <dbReference type="PROSITE-ProRule" id="PRU01091"/>
    </source>
</evidence>
<dbReference type="PANTHER" id="PTHR48111:SF76">
    <property type="entry name" value="TWO-COMPONENT RESPONSE REGULATOR"/>
    <property type="match status" value="1"/>
</dbReference>
<evidence type="ECO:0000259" key="8">
    <source>
        <dbReference type="PROSITE" id="PS50110"/>
    </source>
</evidence>
<dbReference type="InterPro" id="IPR039420">
    <property type="entry name" value="WalR-like"/>
</dbReference>
<dbReference type="GO" id="GO:0005829">
    <property type="term" value="C:cytosol"/>
    <property type="evidence" value="ECO:0007669"/>
    <property type="project" value="TreeGrafter"/>
</dbReference>
<keyword evidence="1 6" id="KW-0597">Phosphoprotein</keyword>
<dbReference type="Proteomes" id="UP000027284">
    <property type="component" value="Unassembled WGS sequence"/>
</dbReference>
<evidence type="ECO:0000256" key="6">
    <source>
        <dbReference type="PROSITE-ProRule" id="PRU00169"/>
    </source>
</evidence>
<dbReference type="GO" id="GO:0006355">
    <property type="term" value="P:regulation of DNA-templated transcription"/>
    <property type="evidence" value="ECO:0007669"/>
    <property type="project" value="InterPro"/>
</dbReference>
<keyword evidence="11" id="KW-1185">Reference proteome</keyword>
<feature type="modified residue" description="4-aspartylphosphate" evidence="6">
    <location>
        <position position="51"/>
    </location>
</feature>
<comment type="caution">
    <text evidence="10">The sequence shown here is derived from an EMBL/GenBank/DDBJ whole genome shotgun (WGS) entry which is preliminary data.</text>
</comment>
<dbReference type="InterPro" id="IPR036388">
    <property type="entry name" value="WH-like_DNA-bd_sf"/>
</dbReference>
<protein>
    <submittedName>
        <fullName evidence="10">Transcriptional regulator</fullName>
    </submittedName>
</protein>
<evidence type="ECO:0000256" key="1">
    <source>
        <dbReference type="ARBA" id="ARBA00022553"/>
    </source>
</evidence>
<keyword evidence="3" id="KW-0805">Transcription regulation</keyword>
<keyword evidence="2" id="KW-0902">Two-component regulatory system</keyword>
<dbReference type="NCBIfam" id="TIGR01387">
    <property type="entry name" value="cztR_silR_copR"/>
    <property type="match status" value="1"/>
</dbReference>
<evidence type="ECO:0000313" key="11">
    <source>
        <dbReference type="Proteomes" id="UP000027284"/>
    </source>
</evidence>
<dbReference type="CDD" id="cd19935">
    <property type="entry name" value="REC_OmpR_CusR-like"/>
    <property type="match status" value="1"/>
</dbReference>
<dbReference type="Pfam" id="PF00486">
    <property type="entry name" value="Trans_reg_C"/>
    <property type="match status" value="1"/>
</dbReference>
<dbReference type="Gene3D" id="1.10.10.10">
    <property type="entry name" value="Winged helix-like DNA-binding domain superfamily/Winged helix DNA-binding domain"/>
    <property type="match status" value="1"/>
</dbReference>
<dbReference type="InterPro" id="IPR001789">
    <property type="entry name" value="Sig_transdc_resp-reg_receiver"/>
</dbReference>
<dbReference type="OrthoDB" id="9790442at2"/>
<feature type="domain" description="OmpR/PhoB-type" evidence="9">
    <location>
        <begin position="124"/>
        <end position="222"/>
    </location>
</feature>
<keyword evidence="4 7" id="KW-0238">DNA-binding</keyword>
<dbReference type="GO" id="GO:0000976">
    <property type="term" value="F:transcription cis-regulatory region binding"/>
    <property type="evidence" value="ECO:0007669"/>
    <property type="project" value="TreeGrafter"/>
</dbReference>
<dbReference type="PROSITE" id="PS51755">
    <property type="entry name" value="OMPR_PHOB"/>
    <property type="match status" value="1"/>
</dbReference>
<dbReference type="EMBL" id="JMFG01000007">
    <property type="protein sequence ID" value="KDA54513.1"/>
    <property type="molecule type" value="Genomic_DNA"/>
</dbReference>
<dbReference type="RefSeq" id="WP_038047464.1">
    <property type="nucleotide sequence ID" value="NZ_JMFG01000007.1"/>
</dbReference>
<name>A0A062XUK0_9BACT</name>
<evidence type="ECO:0000256" key="5">
    <source>
        <dbReference type="ARBA" id="ARBA00023163"/>
    </source>
</evidence>
<feature type="DNA-binding region" description="OmpR/PhoB-type" evidence="7">
    <location>
        <begin position="124"/>
        <end position="222"/>
    </location>
</feature>
<dbReference type="STRING" id="1312852.EG19_11115"/>
<dbReference type="InterPro" id="IPR001867">
    <property type="entry name" value="OmpR/PhoB-type_DNA-bd"/>
</dbReference>